<gene>
    <name evidence="3" type="ORF">SAMN04244553_0108</name>
</gene>
<sequence>MVERSRRAGARLAGTLDAGTRPAQLEEQMTAYRTIVVGTDGSESSYKAVEKAAALAGDAGSTLIVACAYYPTDDRDVAAAADVLKDEAYQVRGSAPTNEILRTARDKASAAGAKEIVERAIVGEPVESLLNLLKETQADLLVVGNRGLNTLAGRLLGSVPSDVARKSRTDVLIVHTVR</sequence>
<evidence type="ECO:0000256" key="1">
    <source>
        <dbReference type="ARBA" id="ARBA00008791"/>
    </source>
</evidence>
<feature type="domain" description="UspA" evidence="2">
    <location>
        <begin position="32"/>
        <end position="175"/>
    </location>
</feature>
<dbReference type="PANTHER" id="PTHR46268">
    <property type="entry name" value="STRESS RESPONSE PROTEIN NHAX"/>
    <property type="match status" value="1"/>
</dbReference>
<dbReference type="SUPFAM" id="SSF52402">
    <property type="entry name" value="Adenine nucleotide alpha hydrolases-like"/>
    <property type="match status" value="1"/>
</dbReference>
<organism evidence="3 4">
    <name type="scientific">Nocardia amikacinitolerans</name>
    <dbReference type="NCBI Taxonomy" id="756689"/>
    <lineage>
        <taxon>Bacteria</taxon>
        <taxon>Bacillati</taxon>
        <taxon>Actinomycetota</taxon>
        <taxon>Actinomycetes</taxon>
        <taxon>Mycobacteriales</taxon>
        <taxon>Nocardiaceae</taxon>
        <taxon>Nocardia</taxon>
    </lineage>
</organism>
<dbReference type="EMBL" id="OBEG01000010">
    <property type="protein sequence ID" value="SNY89792.1"/>
    <property type="molecule type" value="Genomic_DNA"/>
</dbReference>
<dbReference type="Gene3D" id="3.40.50.620">
    <property type="entry name" value="HUPs"/>
    <property type="match status" value="1"/>
</dbReference>
<accession>A0A285LXZ4</accession>
<dbReference type="CDD" id="cd00293">
    <property type="entry name" value="USP-like"/>
    <property type="match status" value="1"/>
</dbReference>
<dbReference type="InterPro" id="IPR006015">
    <property type="entry name" value="Universal_stress_UspA"/>
</dbReference>
<evidence type="ECO:0000313" key="4">
    <source>
        <dbReference type="Proteomes" id="UP000219565"/>
    </source>
</evidence>
<dbReference type="STRING" id="1379680.GCA_001612615_06757"/>
<protein>
    <submittedName>
        <fullName evidence="3">Nucleotide-binding universal stress protein, UspA family</fullName>
    </submittedName>
</protein>
<proteinExistence type="inferred from homology"/>
<keyword evidence="4" id="KW-1185">Reference proteome</keyword>
<evidence type="ECO:0000259" key="2">
    <source>
        <dbReference type="Pfam" id="PF00582"/>
    </source>
</evidence>
<dbReference type="Proteomes" id="UP000219565">
    <property type="component" value="Unassembled WGS sequence"/>
</dbReference>
<dbReference type="AlphaFoldDB" id="A0A285LXZ4"/>
<dbReference type="InterPro" id="IPR006016">
    <property type="entry name" value="UspA"/>
</dbReference>
<dbReference type="PRINTS" id="PR01438">
    <property type="entry name" value="UNVRSLSTRESS"/>
</dbReference>
<name>A0A285LXZ4_9NOCA</name>
<reference evidence="3 4" key="1">
    <citation type="submission" date="2017-09" db="EMBL/GenBank/DDBJ databases">
        <authorList>
            <person name="Ehlers B."/>
            <person name="Leendertz F.H."/>
        </authorList>
    </citation>
    <scope>NUCLEOTIDE SEQUENCE [LARGE SCALE GENOMIC DNA]</scope>
    <source>
        <strain evidence="3 4">DSM 45537</strain>
    </source>
</reference>
<dbReference type="PANTHER" id="PTHR46268:SF6">
    <property type="entry name" value="UNIVERSAL STRESS PROTEIN UP12"/>
    <property type="match status" value="1"/>
</dbReference>
<comment type="similarity">
    <text evidence="1">Belongs to the universal stress protein A family.</text>
</comment>
<dbReference type="InterPro" id="IPR014729">
    <property type="entry name" value="Rossmann-like_a/b/a_fold"/>
</dbReference>
<dbReference type="Pfam" id="PF00582">
    <property type="entry name" value="Usp"/>
    <property type="match status" value="1"/>
</dbReference>
<evidence type="ECO:0000313" key="3">
    <source>
        <dbReference type="EMBL" id="SNY89792.1"/>
    </source>
</evidence>